<evidence type="ECO:0000256" key="5">
    <source>
        <dbReference type="ARBA" id="ARBA00023136"/>
    </source>
</evidence>
<evidence type="ECO:0000313" key="14">
    <source>
        <dbReference type="Proteomes" id="UP000008022"/>
    </source>
</evidence>
<dbReference type="InterPro" id="IPR041846">
    <property type="entry name" value="ENL_dom"/>
</dbReference>
<dbReference type="Gene3D" id="2.60.40.420">
    <property type="entry name" value="Cupredoxins - blue copper proteins"/>
    <property type="match status" value="1"/>
</dbReference>
<dbReference type="EnsemblPlants" id="ORUFI06G26790.1">
    <property type="protein sequence ID" value="ORUFI06G26790.1"/>
    <property type="gene ID" value="ORUFI06G26790"/>
</dbReference>
<keyword evidence="7" id="KW-0325">Glycoprotein</keyword>
<dbReference type="STRING" id="4529.A0A0E0Q1P8"/>
<keyword evidence="6" id="KW-1015">Disulfide bond</keyword>
<evidence type="ECO:0000256" key="4">
    <source>
        <dbReference type="ARBA" id="ARBA00022729"/>
    </source>
</evidence>
<feature type="compositionally biased region" description="Basic residues" evidence="10">
    <location>
        <begin position="254"/>
        <end position="264"/>
    </location>
</feature>
<feature type="chain" id="PRO_5002370842" description="Phytocyanin domain-containing protein" evidence="11">
    <location>
        <begin position="25"/>
        <end position="297"/>
    </location>
</feature>
<dbReference type="InterPro" id="IPR003245">
    <property type="entry name" value="Phytocyanin_dom"/>
</dbReference>
<feature type="signal peptide" evidence="11">
    <location>
        <begin position="1"/>
        <end position="24"/>
    </location>
</feature>
<comment type="subcellular location">
    <subcellularLocation>
        <location evidence="1">Cell membrane</location>
        <topology evidence="1">Lipid-anchor</topology>
        <topology evidence="1">GPI-anchor</topology>
    </subcellularLocation>
</comment>
<accession>A0A0E0Q1P8</accession>
<dbReference type="eggNOG" id="ENOG502RZQI">
    <property type="taxonomic scope" value="Eukaryota"/>
</dbReference>
<feature type="region of interest" description="Disordered" evidence="10">
    <location>
        <begin position="233"/>
        <end position="264"/>
    </location>
</feature>
<keyword evidence="4 11" id="KW-0732">Signal</keyword>
<evidence type="ECO:0000256" key="3">
    <source>
        <dbReference type="ARBA" id="ARBA00022622"/>
    </source>
</evidence>
<protein>
    <recommendedName>
        <fullName evidence="12">Phytocyanin domain-containing protein</fullName>
    </recommendedName>
</protein>
<dbReference type="GO" id="GO:0005886">
    <property type="term" value="C:plasma membrane"/>
    <property type="evidence" value="ECO:0007669"/>
    <property type="project" value="UniProtKB-SubCell"/>
</dbReference>
<dbReference type="FunFam" id="2.60.40.420:FF:000066">
    <property type="entry name" value="Early nodulin-like protein 9"/>
    <property type="match status" value="1"/>
</dbReference>
<dbReference type="PANTHER" id="PTHR33021:SF253">
    <property type="entry name" value="EARLY NODULIN-LIKE PROTEIN 9"/>
    <property type="match status" value="1"/>
</dbReference>
<reference evidence="13" key="2">
    <citation type="submission" date="2015-06" db="UniProtKB">
        <authorList>
            <consortium name="EnsemblPlants"/>
        </authorList>
    </citation>
    <scope>IDENTIFICATION</scope>
</reference>
<keyword evidence="8" id="KW-0449">Lipoprotein</keyword>
<feature type="compositionally biased region" description="Basic and acidic residues" evidence="10">
    <location>
        <begin position="237"/>
        <end position="253"/>
    </location>
</feature>
<evidence type="ECO:0000256" key="9">
    <source>
        <dbReference type="ARBA" id="ARBA00035011"/>
    </source>
</evidence>
<evidence type="ECO:0000256" key="8">
    <source>
        <dbReference type="ARBA" id="ARBA00023288"/>
    </source>
</evidence>
<evidence type="ECO:0000256" key="7">
    <source>
        <dbReference type="ARBA" id="ARBA00023180"/>
    </source>
</evidence>
<dbReference type="SUPFAM" id="SSF49503">
    <property type="entry name" value="Cupredoxins"/>
    <property type="match status" value="1"/>
</dbReference>
<dbReference type="Proteomes" id="UP000008022">
    <property type="component" value="Unassembled WGS sequence"/>
</dbReference>
<dbReference type="CDD" id="cd11019">
    <property type="entry name" value="OsENODL1_like"/>
    <property type="match status" value="1"/>
</dbReference>
<evidence type="ECO:0000256" key="11">
    <source>
        <dbReference type="SAM" id="SignalP"/>
    </source>
</evidence>
<keyword evidence="5" id="KW-0472">Membrane</keyword>
<comment type="similarity">
    <text evidence="9">Belongs to the early nodulin-like (ENODL) family.</text>
</comment>
<evidence type="ECO:0000313" key="13">
    <source>
        <dbReference type="EnsemblPlants" id="ORUFI06G26790.1"/>
    </source>
</evidence>
<keyword evidence="14" id="KW-1185">Reference proteome</keyword>
<dbReference type="Gramene" id="ORUFI06G26790.1">
    <property type="protein sequence ID" value="ORUFI06G26790.1"/>
    <property type="gene ID" value="ORUFI06G26790"/>
</dbReference>
<dbReference type="GO" id="GO:0009055">
    <property type="term" value="F:electron transfer activity"/>
    <property type="evidence" value="ECO:0007669"/>
    <property type="project" value="InterPro"/>
</dbReference>
<dbReference type="GO" id="GO:0098552">
    <property type="term" value="C:side of membrane"/>
    <property type="evidence" value="ECO:0007669"/>
    <property type="project" value="UniProtKB-KW"/>
</dbReference>
<keyword evidence="3" id="KW-0336">GPI-anchor</keyword>
<sequence length="297" mass="30734">MAGAVATVSVGLAWLGLMAAAASATQFRVGGGRGWSVPDANAEPYNSWAGRMRFQIGDQLLFVYPKEMDAVVVVDQGAYDACNTSSSVAGGGGGRYDDGNTVFTFDRSGPFFFISGNEANCRAGEKLVVVVMADRGGRPAPPPSAVAAGCASSRRAGADAEPGVVATVACASRRHPELGAVSGSYDAEPIAVGFTYGAGACSDEVNTELATGASGHGTVAVNYPWRRGPAAAAAGDRWGERDDAGGARSQRPEWRRRRCSGGGRRRRHVAGSIHRLRHASYLKLSASAVTCSFICAV</sequence>
<reference evidence="14" key="1">
    <citation type="submission" date="2013-06" db="EMBL/GenBank/DDBJ databases">
        <authorList>
            <person name="Zhao Q."/>
        </authorList>
    </citation>
    <scope>NUCLEOTIDE SEQUENCE</scope>
    <source>
        <strain evidence="14">cv. W1943</strain>
    </source>
</reference>
<dbReference type="InterPro" id="IPR039391">
    <property type="entry name" value="Phytocyanin-like"/>
</dbReference>
<dbReference type="PROSITE" id="PS51485">
    <property type="entry name" value="PHYTOCYANIN"/>
    <property type="match status" value="1"/>
</dbReference>
<evidence type="ECO:0000256" key="1">
    <source>
        <dbReference type="ARBA" id="ARBA00004609"/>
    </source>
</evidence>
<dbReference type="AlphaFoldDB" id="A0A0E0Q1P8"/>
<evidence type="ECO:0000256" key="6">
    <source>
        <dbReference type="ARBA" id="ARBA00023157"/>
    </source>
</evidence>
<dbReference type="Pfam" id="PF02298">
    <property type="entry name" value="Cu_bind_like"/>
    <property type="match status" value="1"/>
</dbReference>
<dbReference type="HOGENOM" id="CLU_058719_1_0_1"/>
<feature type="domain" description="Phytocyanin" evidence="12">
    <location>
        <begin position="25"/>
        <end position="133"/>
    </location>
</feature>
<evidence type="ECO:0000259" key="12">
    <source>
        <dbReference type="PROSITE" id="PS51485"/>
    </source>
</evidence>
<dbReference type="PANTHER" id="PTHR33021">
    <property type="entry name" value="BLUE COPPER PROTEIN"/>
    <property type="match status" value="1"/>
</dbReference>
<dbReference type="InterPro" id="IPR008972">
    <property type="entry name" value="Cupredoxin"/>
</dbReference>
<keyword evidence="2" id="KW-1003">Cell membrane</keyword>
<name>A0A0E0Q1P8_ORYRU</name>
<proteinExistence type="inferred from homology"/>
<evidence type="ECO:0000256" key="2">
    <source>
        <dbReference type="ARBA" id="ARBA00022475"/>
    </source>
</evidence>
<evidence type="ECO:0000256" key="10">
    <source>
        <dbReference type="SAM" id="MobiDB-lite"/>
    </source>
</evidence>
<organism evidence="13 14">
    <name type="scientific">Oryza rufipogon</name>
    <name type="common">Brownbeard rice</name>
    <name type="synonym">Asian wild rice</name>
    <dbReference type="NCBI Taxonomy" id="4529"/>
    <lineage>
        <taxon>Eukaryota</taxon>
        <taxon>Viridiplantae</taxon>
        <taxon>Streptophyta</taxon>
        <taxon>Embryophyta</taxon>
        <taxon>Tracheophyta</taxon>
        <taxon>Spermatophyta</taxon>
        <taxon>Magnoliopsida</taxon>
        <taxon>Liliopsida</taxon>
        <taxon>Poales</taxon>
        <taxon>Poaceae</taxon>
        <taxon>BOP clade</taxon>
        <taxon>Oryzoideae</taxon>
        <taxon>Oryzeae</taxon>
        <taxon>Oryzinae</taxon>
        <taxon>Oryza</taxon>
    </lineage>
</organism>